<dbReference type="Gene3D" id="3.40.50.11180">
    <property type="match status" value="1"/>
</dbReference>
<dbReference type="SUPFAM" id="SSF141259">
    <property type="entry name" value="CarD-like"/>
    <property type="match status" value="1"/>
</dbReference>
<dbReference type="InterPro" id="IPR004807">
    <property type="entry name" value="UvrB"/>
</dbReference>
<dbReference type="InterPro" id="IPR003711">
    <property type="entry name" value="CarD-like/TRCF_RID"/>
</dbReference>
<evidence type="ECO:0000313" key="5">
    <source>
        <dbReference type="EMBL" id="MBI2875716.1"/>
    </source>
</evidence>
<dbReference type="Gene3D" id="3.30.2060.10">
    <property type="entry name" value="Penicillin-binding protein 1b domain"/>
    <property type="match status" value="1"/>
</dbReference>
<keyword evidence="1" id="KW-0547">Nucleotide-binding</keyword>
<sequence>MPSNKVALNPIEELRPLWQALQEGNQSISLEGLSGASRAFLLALLFRGTKRSLLILVPEVAQGRELYQDLAFFLNPPEGSPGKGTSAWTRQAYLFAYEESSLKGPATDPGEENGGFLRQAPLSKETIGERLEVLEQLRSGRKVIVVASIAAIMRRVPSRKALAERVRSLRLWDRCERQELIDLALEGGYRQADLVEERGELAMRGGIVDLYPPGYPNPLRIELDDDLVESIREFDPASQKSIRLLDEAVLLPFREDLDGARGLHEALFDYLPSDGIIVLDDAVTVTQKIRALEAWIQESSRSGRNGKGPQRALPLNGHSRRAPGSPSSTVGPPFEGTEQEGFSPSAYLDPEECQLYLEESQLLRLYPLGLTELTEEEEGSAESYSLTPGPAGYYQGHFPDLARQVRQWQREGFSIALICLSRGQAIRLKSLLEEYGASVISAPPGGTAIEAFDGLFQSSPTPVPAQVFVGRLSGGFLLSGLKAAVLIEDEIFGLRQKRAPTRQSKKDLFLSNFANLKPNDYVVHVDYGIGHYLGVTRIETGGNVREFLEIEYAGGDKLYVPLDRLNLVHKYIGGESTAPPLEKLGHSAWKKLKCKVKGSLREVARELLRLYAAREVSPGYAYSPENPWHQEFDALFEYEETPDQLQAILEVKADMEKSRPMDRLVCGDVGYGKTEVAMRAAFKAV</sequence>
<comment type="caution">
    <text evidence="5">The sequence shown here is derived from an EMBL/GenBank/DDBJ whole genome shotgun (WGS) entry which is preliminary data.</text>
</comment>
<gene>
    <name evidence="5" type="ORF">HYY20_02410</name>
</gene>
<dbReference type="SMART" id="SM01058">
    <property type="entry name" value="CarD_TRCF"/>
    <property type="match status" value="1"/>
</dbReference>
<dbReference type="EMBL" id="JACPRF010000071">
    <property type="protein sequence ID" value="MBI2875716.1"/>
    <property type="molecule type" value="Genomic_DNA"/>
</dbReference>
<dbReference type="GO" id="GO:0006289">
    <property type="term" value="P:nucleotide-excision repair"/>
    <property type="evidence" value="ECO:0007669"/>
    <property type="project" value="InterPro"/>
</dbReference>
<feature type="domain" description="CarD-like/TRCF RNAP-interacting" evidence="4">
    <location>
        <begin position="515"/>
        <end position="612"/>
    </location>
</feature>
<dbReference type="Gene3D" id="2.40.10.170">
    <property type="match status" value="1"/>
</dbReference>
<feature type="non-terminal residue" evidence="5">
    <location>
        <position position="685"/>
    </location>
</feature>
<accession>A0A932CMC9</accession>
<dbReference type="Pfam" id="PF17757">
    <property type="entry name" value="UvrB_inter"/>
    <property type="match status" value="1"/>
</dbReference>
<dbReference type="SUPFAM" id="SSF52540">
    <property type="entry name" value="P-loop containing nucleoside triphosphate hydrolases"/>
    <property type="match status" value="3"/>
</dbReference>
<evidence type="ECO:0000259" key="4">
    <source>
        <dbReference type="SMART" id="SM01058"/>
    </source>
</evidence>
<proteinExistence type="predicted"/>
<reference evidence="5" key="1">
    <citation type="submission" date="2020-07" db="EMBL/GenBank/DDBJ databases">
        <title>Huge and variable diversity of episymbiotic CPR bacteria and DPANN archaea in groundwater ecosystems.</title>
        <authorList>
            <person name="He C.Y."/>
            <person name="Keren R."/>
            <person name="Whittaker M."/>
            <person name="Farag I.F."/>
            <person name="Doudna J."/>
            <person name="Cate J.H.D."/>
            <person name="Banfield J.F."/>
        </authorList>
    </citation>
    <scope>NUCLEOTIDE SEQUENCE</scope>
    <source>
        <strain evidence="5">NC_groundwater_672_Ag_B-0.1um_62_36</strain>
    </source>
</reference>
<dbReference type="GO" id="GO:0003677">
    <property type="term" value="F:DNA binding"/>
    <property type="evidence" value="ECO:0007669"/>
    <property type="project" value="InterPro"/>
</dbReference>
<dbReference type="Proteomes" id="UP000769766">
    <property type="component" value="Unassembled WGS sequence"/>
</dbReference>
<dbReference type="GO" id="GO:0009380">
    <property type="term" value="C:excinuclease repair complex"/>
    <property type="evidence" value="ECO:0007669"/>
    <property type="project" value="InterPro"/>
</dbReference>
<dbReference type="InterPro" id="IPR027417">
    <property type="entry name" value="P-loop_NTPase"/>
</dbReference>
<evidence type="ECO:0000256" key="2">
    <source>
        <dbReference type="ARBA" id="ARBA00022840"/>
    </source>
</evidence>
<dbReference type="AlphaFoldDB" id="A0A932CMC9"/>
<dbReference type="InterPro" id="IPR036101">
    <property type="entry name" value="CarD-like/TRCF_RID_sf"/>
</dbReference>
<dbReference type="PANTHER" id="PTHR24029:SF1">
    <property type="entry name" value="TRANSCRIPTION-REPAIR-COUPLING FACTOR"/>
    <property type="match status" value="1"/>
</dbReference>
<evidence type="ECO:0000313" key="6">
    <source>
        <dbReference type="Proteomes" id="UP000769766"/>
    </source>
</evidence>
<dbReference type="GO" id="GO:0016887">
    <property type="term" value="F:ATP hydrolysis activity"/>
    <property type="evidence" value="ECO:0007669"/>
    <property type="project" value="InterPro"/>
</dbReference>
<evidence type="ECO:0000256" key="1">
    <source>
        <dbReference type="ARBA" id="ARBA00022741"/>
    </source>
</evidence>
<dbReference type="Gene3D" id="3.40.50.300">
    <property type="entry name" value="P-loop containing nucleotide triphosphate hydrolases"/>
    <property type="match status" value="1"/>
</dbReference>
<keyword evidence="2" id="KW-0067">ATP-binding</keyword>
<feature type="region of interest" description="Disordered" evidence="3">
    <location>
        <begin position="299"/>
        <end position="343"/>
    </location>
</feature>
<dbReference type="PANTHER" id="PTHR24029">
    <property type="entry name" value="UVRABC SYSTEM PROTEIN B"/>
    <property type="match status" value="1"/>
</dbReference>
<name>A0A932CMC9_UNCTE</name>
<organism evidence="5 6">
    <name type="scientific">Tectimicrobiota bacterium</name>
    <dbReference type="NCBI Taxonomy" id="2528274"/>
    <lineage>
        <taxon>Bacteria</taxon>
        <taxon>Pseudomonadati</taxon>
        <taxon>Nitrospinota/Tectimicrobiota group</taxon>
        <taxon>Candidatus Tectimicrobiota</taxon>
    </lineage>
</organism>
<evidence type="ECO:0000256" key="3">
    <source>
        <dbReference type="SAM" id="MobiDB-lite"/>
    </source>
</evidence>
<dbReference type="InterPro" id="IPR041471">
    <property type="entry name" value="UvrB_inter"/>
</dbReference>
<dbReference type="Pfam" id="PF02559">
    <property type="entry name" value="CarD_TRCF_RID"/>
    <property type="match status" value="1"/>
</dbReference>
<dbReference type="GO" id="GO:0005524">
    <property type="term" value="F:ATP binding"/>
    <property type="evidence" value="ECO:0007669"/>
    <property type="project" value="UniProtKB-KW"/>
</dbReference>
<protein>
    <recommendedName>
        <fullName evidence="4">CarD-like/TRCF RNAP-interacting domain-containing protein</fullName>
    </recommendedName>
</protein>